<dbReference type="EMBL" id="ADTU01003402">
    <property type="status" value="NOT_ANNOTATED_CDS"/>
    <property type="molecule type" value="Genomic_DNA"/>
</dbReference>
<evidence type="ECO:0000313" key="2">
    <source>
        <dbReference type="Proteomes" id="UP000005205"/>
    </source>
</evidence>
<dbReference type="AlphaFoldDB" id="A0A158NY88"/>
<dbReference type="Proteomes" id="UP000005205">
    <property type="component" value="Unassembled WGS sequence"/>
</dbReference>
<keyword evidence="2" id="KW-1185">Reference proteome</keyword>
<proteinExistence type="predicted"/>
<dbReference type="OrthoDB" id="7544495at2759"/>
<evidence type="ECO:0000313" key="1">
    <source>
        <dbReference type="EnsemblMetazoa" id="XP_012062496.1"/>
    </source>
</evidence>
<reference evidence="1" key="2">
    <citation type="submission" date="2016-04" db="UniProtKB">
        <authorList>
            <consortium name="EnsemblMetazoa"/>
        </authorList>
    </citation>
    <scope>IDENTIFICATION</scope>
</reference>
<name>A0A158NY88_ATTCE</name>
<dbReference type="EnsemblMetazoa" id="XM_012207106.1">
    <property type="protein sequence ID" value="XP_012062496.1"/>
    <property type="gene ID" value="LOC105625787"/>
</dbReference>
<dbReference type="KEGG" id="acep:105625787"/>
<reference evidence="2" key="1">
    <citation type="journal article" date="2011" name="PLoS Genet.">
        <title>The genome sequence of the leaf-cutter ant Atta cephalotes reveals insights into its obligate symbiotic lifestyle.</title>
        <authorList>
            <person name="Suen G."/>
            <person name="Teiling C."/>
            <person name="Li L."/>
            <person name="Holt C."/>
            <person name="Abouheif E."/>
            <person name="Bornberg-Bauer E."/>
            <person name="Bouffard P."/>
            <person name="Caldera E.J."/>
            <person name="Cash E."/>
            <person name="Cavanaugh A."/>
            <person name="Denas O."/>
            <person name="Elhaik E."/>
            <person name="Fave M.J."/>
            <person name="Gadau J."/>
            <person name="Gibson J.D."/>
            <person name="Graur D."/>
            <person name="Grubbs K.J."/>
            <person name="Hagen D.E."/>
            <person name="Harkins T.T."/>
            <person name="Helmkampf M."/>
            <person name="Hu H."/>
            <person name="Johnson B.R."/>
            <person name="Kim J."/>
            <person name="Marsh S.E."/>
            <person name="Moeller J.A."/>
            <person name="Munoz-Torres M.C."/>
            <person name="Murphy M.C."/>
            <person name="Naughton M.C."/>
            <person name="Nigam S."/>
            <person name="Overson R."/>
            <person name="Rajakumar R."/>
            <person name="Reese J.T."/>
            <person name="Scott J.J."/>
            <person name="Smith C.R."/>
            <person name="Tao S."/>
            <person name="Tsutsui N.D."/>
            <person name="Viljakainen L."/>
            <person name="Wissler L."/>
            <person name="Yandell M.D."/>
            <person name="Zimmer F."/>
            <person name="Taylor J."/>
            <person name="Slater S.C."/>
            <person name="Clifton S.W."/>
            <person name="Warren W.C."/>
            <person name="Elsik C.G."/>
            <person name="Smith C.D."/>
            <person name="Weinstock G.M."/>
            <person name="Gerardo N.M."/>
            <person name="Currie C.R."/>
        </authorList>
    </citation>
    <scope>NUCLEOTIDE SEQUENCE [LARGE SCALE GENOMIC DNA]</scope>
</reference>
<sequence>MMHGENPSIALLTVIINVPMNACADMGGFSLVYKQDIPDFQPYLGSFLFVTGKSMTLHEQLLELTSKKERRANICGPWSKQQRARIAPPILRSRKPNVTDLIDHLKAT</sequence>
<dbReference type="InParanoid" id="A0A158NY88"/>
<accession>A0A158NY88</accession>
<gene>
    <name evidence="1" type="primary">105625787</name>
</gene>
<protein>
    <submittedName>
        <fullName evidence="1">Uncharacterized protein</fullName>
    </submittedName>
</protein>
<dbReference type="STRING" id="12957.A0A158NY88"/>
<dbReference type="OMA" id="KANICGL"/>
<organism evidence="1 2">
    <name type="scientific">Atta cephalotes</name>
    <name type="common">Leafcutter ant</name>
    <dbReference type="NCBI Taxonomy" id="12957"/>
    <lineage>
        <taxon>Eukaryota</taxon>
        <taxon>Metazoa</taxon>
        <taxon>Ecdysozoa</taxon>
        <taxon>Arthropoda</taxon>
        <taxon>Hexapoda</taxon>
        <taxon>Insecta</taxon>
        <taxon>Pterygota</taxon>
        <taxon>Neoptera</taxon>
        <taxon>Endopterygota</taxon>
        <taxon>Hymenoptera</taxon>
        <taxon>Apocrita</taxon>
        <taxon>Aculeata</taxon>
        <taxon>Formicoidea</taxon>
        <taxon>Formicidae</taxon>
        <taxon>Myrmicinae</taxon>
        <taxon>Atta</taxon>
    </lineage>
</organism>